<dbReference type="SUPFAM" id="SSF52507">
    <property type="entry name" value="Homo-oligomeric flavin-containing Cys decarboxylases, HFCD"/>
    <property type="match status" value="1"/>
</dbReference>
<evidence type="ECO:0000313" key="2">
    <source>
        <dbReference type="EMBL" id="MBE1611832.1"/>
    </source>
</evidence>
<feature type="domain" description="Flavoprotein" evidence="1">
    <location>
        <begin position="3"/>
        <end position="134"/>
    </location>
</feature>
<accession>A0A927NA99</accession>
<dbReference type="RefSeq" id="WP_192754985.1">
    <property type="nucleotide sequence ID" value="NZ_BAABJL010000176.1"/>
</dbReference>
<dbReference type="AlphaFoldDB" id="A0A927NA99"/>
<dbReference type="Gene3D" id="3.40.50.1950">
    <property type="entry name" value="Flavin prenyltransferase-like"/>
    <property type="match status" value="1"/>
</dbReference>
<reference evidence="2" key="1">
    <citation type="submission" date="2020-10" db="EMBL/GenBank/DDBJ databases">
        <title>Sequencing the genomes of 1000 actinobacteria strains.</title>
        <authorList>
            <person name="Klenk H.-P."/>
        </authorList>
    </citation>
    <scope>NUCLEOTIDE SEQUENCE</scope>
    <source>
        <strain evidence="2">DSM 45354</strain>
    </source>
</reference>
<dbReference type="GO" id="GO:0003824">
    <property type="term" value="F:catalytic activity"/>
    <property type="evidence" value="ECO:0007669"/>
    <property type="project" value="InterPro"/>
</dbReference>
<sequence length="186" mass="19704">MPHLLFVVTAAGGLDDVADVAVAPLVARGWTVQVVPTPNAQTWLRSTGSMDRLAELTDLPVTAGSDYPPYRTATEARPDAAVVAPASFGTLNKLAAGIGDNRATTKLNELFGIRPARRVVILPNVNAAHVRHPAWERSRAALLAVPGLRLLLDPDVAELNEPGEPHPPLRWDLLLDAVGDPSVSPG</sequence>
<dbReference type="Proteomes" id="UP000638648">
    <property type="component" value="Unassembled WGS sequence"/>
</dbReference>
<dbReference type="EMBL" id="JADBEM010000001">
    <property type="protein sequence ID" value="MBE1611832.1"/>
    <property type="molecule type" value="Genomic_DNA"/>
</dbReference>
<organism evidence="2 3">
    <name type="scientific">Actinopolymorpha pittospori</name>
    <dbReference type="NCBI Taxonomy" id="648752"/>
    <lineage>
        <taxon>Bacteria</taxon>
        <taxon>Bacillati</taxon>
        <taxon>Actinomycetota</taxon>
        <taxon>Actinomycetes</taxon>
        <taxon>Propionibacteriales</taxon>
        <taxon>Actinopolymorphaceae</taxon>
        <taxon>Actinopolymorpha</taxon>
    </lineage>
</organism>
<name>A0A927NA99_9ACTN</name>
<gene>
    <name evidence="2" type="ORF">HEB94_008680</name>
</gene>
<evidence type="ECO:0000259" key="1">
    <source>
        <dbReference type="Pfam" id="PF02441"/>
    </source>
</evidence>
<keyword evidence="3" id="KW-1185">Reference proteome</keyword>
<dbReference type="InterPro" id="IPR003382">
    <property type="entry name" value="Flavoprotein"/>
</dbReference>
<dbReference type="Pfam" id="PF02441">
    <property type="entry name" value="Flavoprotein"/>
    <property type="match status" value="1"/>
</dbReference>
<comment type="caution">
    <text evidence="2">The sequence shown here is derived from an EMBL/GenBank/DDBJ whole genome shotgun (WGS) entry which is preliminary data.</text>
</comment>
<proteinExistence type="predicted"/>
<evidence type="ECO:0000313" key="3">
    <source>
        <dbReference type="Proteomes" id="UP000638648"/>
    </source>
</evidence>
<protein>
    <recommendedName>
        <fullName evidence="1">Flavoprotein domain-containing protein</fullName>
    </recommendedName>
</protein>
<dbReference type="InterPro" id="IPR036551">
    <property type="entry name" value="Flavin_trans-like"/>
</dbReference>